<feature type="transmembrane region" description="Helical" evidence="8">
    <location>
        <begin position="193"/>
        <end position="212"/>
    </location>
</feature>
<dbReference type="InterPro" id="IPR036259">
    <property type="entry name" value="MFS_trans_sf"/>
</dbReference>
<feature type="transmembrane region" description="Helical" evidence="8">
    <location>
        <begin position="118"/>
        <end position="139"/>
    </location>
</feature>
<name>A0A835CAW8_9FABA</name>
<feature type="transmembrane region" description="Helical" evidence="8">
    <location>
        <begin position="454"/>
        <end position="476"/>
    </location>
</feature>
<evidence type="ECO:0000313" key="9">
    <source>
        <dbReference type="EMBL" id="KAF7836414.1"/>
    </source>
</evidence>
<protein>
    <submittedName>
        <fullName evidence="9">Protein NRT1/ PTR FAMILY 5.10-like</fullName>
    </submittedName>
</protein>
<dbReference type="PANTHER" id="PTHR11654">
    <property type="entry name" value="OLIGOPEPTIDE TRANSPORTER-RELATED"/>
    <property type="match status" value="1"/>
</dbReference>
<dbReference type="CDD" id="cd17417">
    <property type="entry name" value="MFS_NPF5"/>
    <property type="match status" value="1"/>
</dbReference>
<keyword evidence="6 8" id="KW-1133">Transmembrane helix</keyword>
<feature type="transmembrane region" description="Helical" evidence="8">
    <location>
        <begin position="376"/>
        <end position="401"/>
    </location>
</feature>
<dbReference type="OrthoDB" id="8904098at2759"/>
<keyword evidence="7 8" id="KW-0472">Membrane</keyword>
<gene>
    <name evidence="9" type="ORF">G2W53_011273</name>
</gene>
<feature type="transmembrane region" description="Helical" evidence="8">
    <location>
        <begin position="413"/>
        <end position="434"/>
    </location>
</feature>
<comment type="subcellular location">
    <subcellularLocation>
        <location evidence="1">Membrane</location>
        <topology evidence="1">Multi-pass membrane protein</topology>
    </subcellularLocation>
</comment>
<organism evidence="9 10">
    <name type="scientific">Senna tora</name>
    <dbReference type="NCBI Taxonomy" id="362788"/>
    <lineage>
        <taxon>Eukaryota</taxon>
        <taxon>Viridiplantae</taxon>
        <taxon>Streptophyta</taxon>
        <taxon>Embryophyta</taxon>
        <taxon>Tracheophyta</taxon>
        <taxon>Spermatophyta</taxon>
        <taxon>Magnoliopsida</taxon>
        <taxon>eudicotyledons</taxon>
        <taxon>Gunneridae</taxon>
        <taxon>Pentapetalae</taxon>
        <taxon>rosids</taxon>
        <taxon>fabids</taxon>
        <taxon>Fabales</taxon>
        <taxon>Fabaceae</taxon>
        <taxon>Caesalpinioideae</taxon>
        <taxon>Cassia clade</taxon>
        <taxon>Senna</taxon>
    </lineage>
</organism>
<evidence type="ECO:0000256" key="8">
    <source>
        <dbReference type="SAM" id="Phobius"/>
    </source>
</evidence>
<dbReference type="SUPFAM" id="SSF103473">
    <property type="entry name" value="MFS general substrate transporter"/>
    <property type="match status" value="1"/>
</dbReference>
<evidence type="ECO:0000256" key="7">
    <source>
        <dbReference type="ARBA" id="ARBA00023136"/>
    </source>
</evidence>
<dbReference type="InterPro" id="IPR044739">
    <property type="entry name" value="NRT1/PTR"/>
</dbReference>
<reference evidence="9" key="1">
    <citation type="submission" date="2020-09" db="EMBL/GenBank/DDBJ databases">
        <title>Genome-Enabled Discovery of Anthraquinone Biosynthesis in Senna tora.</title>
        <authorList>
            <person name="Kang S.-H."/>
            <person name="Pandey R.P."/>
            <person name="Lee C.-M."/>
            <person name="Sim J.-S."/>
            <person name="Jeong J.-T."/>
            <person name="Choi B.-S."/>
            <person name="Jung M."/>
            <person name="Ginzburg D."/>
            <person name="Zhao K."/>
            <person name="Won S.Y."/>
            <person name="Oh T.-J."/>
            <person name="Yu Y."/>
            <person name="Kim N.-H."/>
            <person name="Lee O.R."/>
            <person name="Lee T.-H."/>
            <person name="Bashyal P."/>
            <person name="Kim T.-S."/>
            <person name="Lee W.-H."/>
            <person name="Kawkins C."/>
            <person name="Kim C.-K."/>
            <person name="Kim J.S."/>
            <person name="Ahn B.O."/>
            <person name="Rhee S.Y."/>
            <person name="Sohng J.K."/>
        </authorList>
    </citation>
    <scope>NUCLEOTIDE SEQUENCE</scope>
    <source>
        <tissue evidence="9">Leaf</tissue>
    </source>
</reference>
<dbReference type="GO" id="GO:0080054">
    <property type="term" value="F:low-affinity nitrate transmembrane transporter activity"/>
    <property type="evidence" value="ECO:0007669"/>
    <property type="project" value="UniProtKB-ARBA"/>
</dbReference>
<evidence type="ECO:0000256" key="2">
    <source>
        <dbReference type="ARBA" id="ARBA00005982"/>
    </source>
</evidence>
<keyword evidence="4" id="KW-0597">Phosphoprotein</keyword>
<dbReference type="AlphaFoldDB" id="A0A835CAW8"/>
<proteinExistence type="inferred from homology"/>
<evidence type="ECO:0000256" key="3">
    <source>
        <dbReference type="ARBA" id="ARBA00022448"/>
    </source>
</evidence>
<feature type="transmembrane region" description="Helical" evidence="8">
    <location>
        <begin position="488"/>
        <end position="509"/>
    </location>
</feature>
<evidence type="ECO:0000256" key="1">
    <source>
        <dbReference type="ARBA" id="ARBA00004141"/>
    </source>
</evidence>
<dbReference type="GO" id="GO:0071916">
    <property type="term" value="F:dipeptide transmembrane transporter activity"/>
    <property type="evidence" value="ECO:0007669"/>
    <property type="project" value="InterPro"/>
</dbReference>
<feature type="transmembrane region" description="Helical" evidence="8">
    <location>
        <begin position="335"/>
        <end position="356"/>
    </location>
</feature>
<evidence type="ECO:0000256" key="6">
    <source>
        <dbReference type="ARBA" id="ARBA00022989"/>
    </source>
</evidence>
<dbReference type="Gene3D" id="1.20.1250.20">
    <property type="entry name" value="MFS general substrate transporter like domains"/>
    <property type="match status" value="1"/>
</dbReference>
<dbReference type="FunFam" id="1.20.1250.20:FF:000147">
    <property type="entry name" value="Protein NRT1/ PTR family 5.10"/>
    <property type="match status" value="1"/>
</dbReference>
<accession>A0A835CAW8</accession>
<keyword evidence="10" id="KW-1185">Reference proteome</keyword>
<evidence type="ECO:0000256" key="5">
    <source>
        <dbReference type="ARBA" id="ARBA00022692"/>
    </source>
</evidence>
<keyword evidence="3" id="KW-0813">Transport</keyword>
<evidence type="ECO:0000256" key="4">
    <source>
        <dbReference type="ARBA" id="ARBA00022553"/>
    </source>
</evidence>
<sequence>MGIISTSNSQPDDVSEIERVLVDGETVSGAVDYKGRPAIRSASGYWRSASFIIGVEVTERLCYYGIQSNLINYLTERLHQSTATAAKNVNVWVGTASLLPLFGAFFADSYLGRYRTIILASFLYILGLGLLALSASGMLPSTHEFQTIIFFISLYLVALGQAGHKPCTQAFGADQFDENHPKESQERSSFFNWWYFTLCAFCSLTLWVLNYIQDNLSWVLGFGIPCLLMIFGLIIFLLGTKTYRFTINGDENEKKKKKNPFLRIARVFLAAIRNWKRSSPSDIAIKEKTCGTLPHQSSEQFKFLNKALFVTNDSKQNEANCNLIEVEEAKAVLRLLPIWATSLVYGLASAQVPTFFTKQGLTMDRNILLGFQIPPASLQFIIPCAIILFTPFYDFIFVPLARSITNKPFGITMLQRIGIGMFISIITLAIAALIEMRRLKEAKEALLMSVWWLIPQYFLFGIADVFTIVGLQEFFYDQVPNELRSMGVAMYLSVLGVGSLLSSFMIGVIEEVSGKDGGKSWFDDDINEAHIDYFYWLLSGLSLMAFVVYICFAKSYIYGKKGITLE</sequence>
<comment type="caution">
    <text evidence="9">The sequence shown here is derived from an EMBL/GenBank/DDBJ whole genome shotgun (WGS) entry which is preliminary data.</text>
</comment>
<dbReference type="Proteomes" id="UP000634136">
    <property type="component" value="Unassembled WGS sequence"/>
</dbReference>
<dbReference type="Pfam" id="PF00854">
    <property type="entry name" value="PTR2"/>
    <property type="match status" value="1"/>
</dbReference>
<feature type="transmembrane region" description="Helical" evidence="8">
    <location>
        <begin position="91"/>
        <end position="111"/>
    </location>
</feature>
<dbReference type="GO" id="GO:0042937">
    <property type="term" value="F:tripeptide transmembrane transporter activity"/>
    <property type="evidence" value="ECO:0007669"/>
    <property type="project" value="InterPro"/>
</dbReference>
<evidence type="ECO:0000313" key="10">
    <source>
        <dbReference type="Proteomes" id="UP000634136"/>
    </source>
</evidence>
<dbReference type="InterPro" id="IPR000109">
    <property type="entry name" value="POT_fam"/>
</dbReference>
<dbReference type="GO" id="GO:0009705">
    <property type="term" value="C:plant-type vacuole membrane"/>
    <property type="evidence" value="ECO:0007669"/>
    <property type="project" value="UniProtKB-ARBA"/>
</dbReference>
<keyword evidence="5 8" id="KW-0812">Transmembrane</keyword>
<feature type="transmembrane region" description="Helical" evidence="8">
    <location>
        <begin position="533"/>
        <end position="552"/>
    </location>
</feature>
<comment type="similarity">
    <text evidence="2">Belongs to the major facilitator superfamily. Proton-dependent oligopeptide transporter (POT/PTR) (TC 2.A.17) family.</text>
</comment>
<dbReference type="EMBL" id="JAAIUW010000004">
    <property type="protein sequence ID" value="KAF7836414.1"/>
    <property type="molecule type" value="Genomic_DNA"/>
</dbReference>
<feature type="transmembrane region" description="Helical" evidence="8">
    <location>
        <begin position="218"/>
        <end position="238"/>
    </location>
</feature>